<dbReference type="SUPFAM" id="SSF88713">
    <property type="entry name" value="Glycoside hydrolase/deacetylase"/>
    <property type="match status" value="1"/>
</dbReference>
<evidence type="ECO:0000256" key="3">
    <source>
        <dbReference type="ARBA" id="ARBA00020071"/>
    </source>
</evidence>
<dbReference type="RefSeq" id="WP_140904164.1">
    <property type="nucleotide sequence ID" value="NZ_JBHTMD010000007.1"/>
</dbReference>
<dbReference type="GO" id="GO:0005975">
    <property type="term" value="P:carbohydrate metabolic process"/>
    <property type="evidence" value="ECO:0007669"/>
    <property type="project" value="InterPro"/>
</dbReference>
<name>A0A502BNK7_9HYPH</name>
<dbReference type="InterPro" id="IPR002509">
    <property type="entry name" value="NODB_dom"/>
</dbReference>
<dbReference type="PANTHER" id="PTHR10587">
    <property type="entry name" value="GLYCOSYL TRANSFERASE-RELATED"/>
    <property type="match status" value="1"/>
</dbReference>
<evidence type="ECO:0000256" key="4">
    <source>
        <dbReference type="ARBA" id="ARBA00032976"/>
    </source>
</evidence>
<accession>A0A502BNK7</accession>
<sequence length="276" mass="29624">MFRLLLAAGSVFVGLSTVANAHDALPQREKHEKITIVEPQLRIAKGGSAAPQIALTLDACMGKTDHRILDVLVQKRIPATIFVTARWLKQNAEAFAVMKAHPDLFDIENHGNMHVPAITNRPTMYNIKTAGSLDAVRSEIDGGADAIVKSGAPRPQWYRDATARYSTDAVKLAQSMGYEIGGYSLNGDQGASLLAPVVAKRIAGARDGDVIISHINQPTRSAGEGVVKGILALQAQGMKFVKLRDVKTILTLNPIHDPDVAAPSALVKPHEPKPVE</sequence>
<dbReference type="Gene3D" id="3.20.20.370">
    <property type="entry name" value="Glycoside hydrolase/deacetylase"/>
    <property type="match status" value="1"/>
</dbReference>
<evidence type="ECO:0000313" key="7">
    <source>
        <dbReference type="EMBL" id="TPF76112.1"/>
    </source>
</evidence>
<comment type="caution">
    <text evidence="7">The sequence shown here is derived from an EMBL/GenBank/DDBJ whole genome shotgun (WGS) entry which is preliminary data.</text>
</comment>
<comment type="similarity">
    <text evidence="2">Belongs to the polysaccharide deacetylase family.</text>
</comment>
<evidence type="ECO:0000256" key="5">
    <source>
        <dbReference type="SAM" id="SignalP"/>
    </source>
</evidence>
<evidence type="ECO:0000256" key="1">
    <source>
        <dbReference type="ARBA" id="ARBA00003236"/>
    </source>
</evidence>
<organism evidence="7 8">
    <name type="scientific">Brucella gallinifaecis</name>
    <dbReference type="NCBI Taxonomy" id="215590"/>
    <lineage>
        <taxon>Bacteria</taxon>
        <taxon>Pseudomonadati</taxon>
        <taxon>Pseudomonadota</taxon>
        <taxon>Alphaproteobacteria</taxon>
        <taxon>Hyphomicrobiales</taxon>
        <taxon>Brucellaceae</taxon>
        <taxon>Brucella/Ochrobactrum group</taxon>
        <taxon>Brucella</taxon>
    </lineage>
</organism>
<dbReference type="PANTHER" id="PTHR10587:SF134">
    <property type="entry name" value="SECRETED PROTEIN"/>
    <property type="match status" value="1"/>
</dbReference>
<dbReference type="InterPro" id="IPR050248">
    <property type="entry name" value="Polysacc_deacetylase_ArnD"/>
</dbReference>
<dbReference type="Proteomes" id="UP000315388">
    <property type="component" value="Unassembled WGS sequence"/>
</dbReference>
<dbReference type="InterPro" id="IPR011330">
    <property type="entry name" value="Glyco_hydro/deAcase_b/a-brl"/>
</dbReference>
<reference evidence="7 8" key="1">
    <citation type="journal article" date="2003" name="Int. J. Syst. Evol. Microbiol.">
        <title>Towards a standardized format for the description of a novel species (of an established genus): Ochrobactrum gallinifaecis sp. nov.</title>
        <authorList>
            <person name="Kampfer P."/>
            <person name="Buczolits S."/>
            <person name="Albrecht A."/>
            <person name="Busse H.J."/>
            <person name="Stackebrandt E."/>
        </authorList>
    </citation>
    <scope>NUCLEOTIDE SEQUENCE [LARGE SCALE GENOMIC DNA]</scope>
    <source>
        <strain evidence="7 8">ISO 196</strain>
    </source>
</reference>
<dbReference type="PROSITE" id="PS51677">
    <property type="entry name" value="NODB"/>
    <property type="match status" value="1"/>
</dbReference>
<comment type="function">
    <text evidence="1">Is involved in generating a small heat-stable compound (Nod), an acylated oligomer of N-acetylglucosamine, that stimulates mitosis in various plant protoplasts.</text>
</comment>
<evidence type="ECO:0000256" key="2">
    <source>
        <dbReference type="ARBA" id="ARBA00010973"/>
    </source>
</evidence>
<dbReference type="Pfam" id="PF01522">
    <property type="entry name" value="Polysacc_deac_1"/>
    <property type="match status" value="1"/>
</dbReference>
<keyword evidence="8" id="KW-1185">Reference proteome</keyword>
<evidence type="ECO:0000313" key="8">
    <source>
        <dbReference type="Proteomes" id="UP000315388"/>
    </source>
</evidence>
<feature type="chain" id="PRO_5021288179" description="Chitooligosaccharide deacetylase" evidence="5">
    <location>
        <begin position="22"/>
        <end position="276"/>
    </location>
</feature>
<feature type="signal peptide" evidence="5">
    <location>
        <begin position="1"/>
        <end position="21"/>
    </location>
</feature>
<dbReference type="EMBL" id="VEWJ01000003">
    <property type="protein sequence ID" value="TPF76112.1"/>
    <property type="molecule type" value="Genomic_DNA"/>
</dbReference>
<dbReference type="AlphaFoldDB" id="A0A502BNK7"/>
<dbReference type="GO" id="GO:0016810">
    <property type="term" value="F:hydrolase activity, acting on carbon-nitrogen (but not peptide) bonds"/>
    <property type="evidence" value="ECO:0007669"/>
    <property type="project" value="InterPro"/>
</dbReference>
<protein>
    <recommendedName>
        <fullName evidence="3">Chitooligosaccharide deacetylase</fullName>
    </recommendedName>
    <alternativeName>
        <fullName evidence="4">Nodulation protein B</fullName>
    </alternativeName>
</protein>
<gene>
    <name evidence="7" type="ORF">FHY56_05455</name>
</gene>
<evidence type="ECO:0000259" key="6">
    <source>
        <dbReference type="PROSITE" id="PS51677"/>
    </source>
</evidence>
<feature type="domain" description="NodB homology" evidence="6">
    <location>
        <begin position="51"/>
        <end position="241"/>
    </location>
</feature>
<keyword evidence="5" id="KW-0732">Signal</keyword>
<proteinExistence type="inferred from homology"/>
<dbReference type="OrthoDB" id="9814083at2"/>